<keyword evidence="3" id="KW-1185">Reference proteome</keyword>
<dbReference type="EMBL" id="OV725083">
    <property type="protein sequence ID" value="CAH1406910.1"/>
    <property type="molecule type" value="Genomic_DNA"/>
</dbReference>
<feature type="region of interest" description="Disordered" evidence="1">
    <location>
        <begin position="32"/>
        <end position="61"/>
    </location>
</feature>
<dbReference type="Proteomes" id="UP001152798">
    <property type="component" value="Chromosome 7"/>
</dbReference>
<dbReference type="AlphaFoldDB" id="A0A9P0HRW4"/>
<protein>
    <submittedName>
        <fullName evidence="2">Uncharacterized protein</fullName>
    </submittedName>
</protein>
<name>A0A9P0HRW4_NEZVI</name>
<accession>A0A9P0HRW4</accession>
<evidence type="ECO:0000256" key="1">
    <source>
        <dbReference type="SAM" id="MobiDB-lite"/>
    </source>
</evidence>
<organism evidence="2 3">
    <name type="scientific">Nezara viridula</name>
    <name type="common">Southern green stink bug</name>
    <name type="synonym">Cimex viridulus</name>
    <dbReference type="NCBI Taxonomy" id="85310"/>
    <lineage>
        <taxon>Eukaryota</taxon>
        <taxon>Metazoa</taxon>
        <taxon>Ecdysozoa</taxon>
        <taxon>Arthropoda</taxon>
        <taxon>Hexapoda</taxon>
        <taxon>Insecta</taxon>
        <taxon>Pterygota</taxon>
        <taxon>Neoptera</taxon>
        <taxon>Paraneoptera</taxon>
        <taxon>Hemiptera</taxon>
        <taxon>Heteroptera</taxon>
        <taxon>Panheteroptera</taxon>
        <taxon>Pentatomomorpha</taxon>
        <taxon>Pentatomoidea</taxon>
        <taxon>Pentatomidae</taxon>
        <taxon>Pentatominae</taxon>
        <taxon>Nezara</taxon>
    </lineage>
</organism>
<proteinExistence type="predicted"/>
<evidence type="ECO:0000313" key="3">
    <source>
        <dbReference type="Proteomes" id="UP001152798"/>
    </source>
</evidence>
<gene>
    <name evidence="2" type="ORF">NEZAVI_LOCUS14748</name>
</gene>
<reference evidence="2" key="1">
    <citation type="submission" date="2022-01" db="EMBL/GenBank/DDBJ databases">
        <authorList>
            <person name="King R."/>
        </authorList>
    </citation>
    <scope>NUCLEOTIDE SEQUENCE</scope>
</reference>
<sequence length="61" mass="6952">MATTISRFKAIRLFCVGLDEVRGLFCDSWHSRRAKKSDRGSRRNYQAPPDAKSQRSTDSSC</sequence>
<evidence type="ECO:0000313" key="2">
    <source>
        <dbReference type="EMBL" id="CAH1406910.1"/>
    </source>
</evidence>